<evidence type="ECO:0000256" key="3">
    <source>
        <dbReference type="ARBA" id="ARBA00022525"/>
    </source>
</evidence>
<evidence type="ECO:0000313" key="6">
    <source>
        <dbReference type="Proteomes" id="UP000481153"/>
    </source>
</evidence>
<evidence type="ECO:0000256" key="1">
    <source>
        <dbReference type="ARBA" id="ARBA00004340"/>
    </source>
</evidence>
<dbReference type="Pfam" id="PF20147">
    <property type="entry name" value="Crinkler"/>
    <property type="match status" value="1"/>
</dbReference>
<comment type="subcellular location">
    <subcellularLocation>
        <location evidence="1">Host cell</location>
    </subcellularLocation>
    <subcellularLocation>
        <location evidence="2">Secreted</location>
    </subcellularLocation>
</comment>
<comment type="caution">
    <text evidence="5">The sequence shown here is derived from an EMBL/GenBank/DDBJ whole genome shotgun (WGS) entry which is preliminary data.</text>
</comment>
<gene>
    <name evidence="5" type="ORF">Ae201684_018740</name>
</gene>
<name>A0A6G0W4V7_9STRA</name>
<protein>
    <recommendedName>
        <fullName evidence="4">Crinkler effector protein N-terminal domain-containing protein</fullName>
    </recommendedName>
</protein>
<dbReference type="Proteomes" id="UP000481153">
    <property type="component" value="Unassembled WGS sequence"/>
</dbReference>
<accession>A0A6G0W4V7</accession>
<dbReference type="AlphaFoldDB" id="A0A6G0W4V7"/>
<keyword evidence="3" id="KW-0964">Secreted</keyword>
<proteinExistence type="predicted"/>
<feature type="domain" description="Crinkler effector protein N-terminal" evidence="4">
    <location>
        <begin position="2"/>
        <end position="104"/>
    </location>
</feature>
<evidence type="ECO:0000259" key="4">
    <source>
        <dbReference type="Pfam" id="PF20147"/>
    </source>
</evidence>
<reference evidence="5 6" key="1">
    <citation type="submission" date="2019-07" db="EMBL/GenBank/DDBJ databases">
        <title>Genomics analysis of Aphanomyces spp. identifies a new class of oomycete effector associated with host adaptation.</title>
        <authorList>
            <person name="Gaulin E."/>
        </authorList>
    </citation>
    <scope>NUCLEOTIDE SEQUENCE [LARGE SCALE GENOMIC DNA]</scope>
    <source>
        <strain evidence="5 6">ATCC 201684</strain>
    </source>
</reference>
<sequence>MLTLFVAVVGDEVPFSVTIDASKTVHDLKKEIMREIECKGRAMDLHLYLAKTPDGTWLNSDDAKDVALDEDGNLQHYKMMKPNRFINRYFKATDIADDLIHVLVAVQDGEVGTVTGKRSNEELGEIVKTVHKVMRDSAEKVSVHSLSTITAQHTCRIFQQMALKVDSLEFDEPEETSIPGYKWIEKYSENQEDQRAQYMAYLETHLKTLLDKFYIANEKSILDTKDQRLPFLLKGTADIMLVRANAARHVPLAGLCLVIELKKKVENNHVNQTIAQLVCASIKSPVRCHPMSLLTDLNSVWLFTYFSDKNMLTHVVFHYPKNAIDFIKATIVDQPEGANPLCHTCLCLSRK</sequence>
<evidence type="ECO:0000256" key="2">
    <source>
        <dbReference type="ARBA" id="ARBA00004613"/>
    </source>
</evidence>
<dbReference type="GO" id="GO:0043657">
    <property type="term" value="C:host cell"/>
    <property type="evidence" value="ECO:0007669"/>
    <property type="project" value="UniProtKB-SubCell"/>
</dbReference>
<dbReference type="InterPro" id="IPR045379">
    <property type="entry name" value="Crinkler_N"/>
</dbReference>
<keyword evidence="6" id="KW-1185">Reference proteome</keyword>
<dbReference type="EMBL" id="VJMJ01000351">
    <property type="protein sequence ID" value="KAF0722019.1"/>
    <property type="molecule type" value="Genomic_DNA"/>
</dbReference>
<dbReference type="GO" id="GO:0005576">
    <property type="term" value="C:extracellular region"/>
    <property type="evidence" value="ECO:0007669"/>
    <property type="project" value="UniProtKB-SubCell"/>
</dbReference>
<evidence type="ECO:0000313" key="5">
    <source>
        <dbReference type="EMBL" id="KAF0722019.1"/>
    </source>
</evidence>
<dbReference type="VEuPathDB" id="FungiDB:AeMF1_014290"/>
<organism evidence="5 6">
    <name type="scientific">Aphanomyces euteiches</name>
    <dbReference type="NCBI Taxonomy" id="100861"/>
    <lineage>
        <taxon>Eukaryota</taxon>
        <taxon>Sar</taxon>
        <taxon>Stramenopiles</taxon>
        <taxon>Oomycota</taxon>
        <taxon>Saprolegniomycetes</taxon>
        <taxon>Saprolegniales</taxon>
        <taxon>Verrucalvaceae</taxon>
        <taxon>Aphanomyces</taxon>
    </lineage>
</organism>